<dbReference type="PANTHER" id="PTHR47755">
    <property type="entry name" value="CELL DIVISION PROTEIN FTSX"/>
    <property type="match status" value="1"/>
</dbReference>
<evidence type="ECO:0000256" key="1">
    <source>
        <dbReference type="SAM" id="MobiDB-lite"/>
    </source>
</evidence>
<dbReference type="RefSeq" id="WP_142593014.1">
    <property type="nucleotide sequence ID" value="NZ_CABFWF030000012.1"/>
</dbReference>
<keyword evidence="2" id="KW-0472">Membrane</keyword>
<keyword evidence="4" id="KW-1185">Reference proteome</keyword>
<organism evidence="3 4">
    <name type="scientific">Pseudorhizobium endolithicum</name>
    <dbReference type="NCBI Taxonomy" id="1191678"/>
    <lineage>
        <taxon>Bacteria</taxon>
        <taxon>Pseudomonadati</taxon>
        <taxon>Pseudomonadota</taxon>
        <taxon>Alphaproteobacteria</taxon>
        <taxon>Hyphomicrobiales</taxon>
        <taxon>Rhizobiaceae</taxon>
        <taxon>Rhizobium/Agrobacterium group</taxon>
        <taxon>Pseudorhizobium</taxon>
    </lineage>
</organism>
<feature type="transmembrane region" description="Helical" evidence="2">
    <location>
        <begin position="184"/>
        <end position="206"/>
    </location>
</feature>
<dbReference type="EMBL" id="CABFWF030000012">
    <property type="protein sequence ID" value="CAD7042163.1"/>
    <property type="molecule type" value="Genomic_DNA"/>
</dbReference>
<feature type="region of interest" description="Disordered" evidence="1">
    <location>
        <begin position="1"/>
        <end position="20"/>
    </location>
</feature>
<evidence type="ECO:0000313" key="3">
    <source>
        <dbReference type="EMBL" id="CAD7042163.1"/>
    </source>
</evidence>
<feature type="transmembrane region" description="Helical" evidence="2">
    <location>
        <begin position="38"/>
        <end position="60"/>
    </location>
</feature>
<feature type="compositionally biased region" description="Low complexity" evidence="1">
    <location>
        <begin position="7"/>
        <end position="17"/>
    </location>
</feature>
<proteinExistence type="predicted"/>
<dbReference type="Proteomes" id="UP000606921">
    <property type="component" value="Unassembled WGS sequence"/>
</dbReference>
<protein>
    <submittedName>
        <fullName evidence="3">ABC transporter permease</fullName>
    </submittedName>
</protein>
<keyword evidence="2" id="KW-0812">Transmembrane</keyword>
<evidence type="ECO:0000313" key="4">
    <source>
        <dbReference type="Proteomes" id="UP000606921"/>
    </source>
</evidence>
<dbReference type="InterPro" id="IPR004513">
    <property type="entry name" value="FtsX"/>
</dbReference>
<comment type="caution">
    <text evidence="3">The sequence shown here is derived from an EMBL/GenBank/DDBJ whole genome shotgun (WGS) entry which is preliminary data.</text>
</comment>
<feature type="transmembrane region" description="Helical" evidence="2">
    <location>
        <begin position="283"/>
        <end position="306"/>
    </location>
</feature>
<dbReference type="PANTHER" id="PTHR47755:SF1">
    <property type="entry name" value="CELL DIVISION PROTEIN FTSX"/>
    <property type="match status" value="1"/>
</dbReference>
<evidence type="ECO:0000256" key="2">
    <source>
        <dbReference type="SAM" id="Phobius"/>
    </source>
</evidence>
<sequence length="335" mass="36100">MNEMSHPQAPQAAAARRTQMRVRPTAPILPPSNIQGNALIVVIAIMAFLACLTLGAVTMVRATAASWQSQISREITIQIKPADGLNMDEALQKAKDLALGFVGTKEGTILDDAATARLLEPWLGAGLDLDELPVPRLVVVTIDEQNPPDFAEMRELLALELPQAFLDDHRTWVDRLVSMARTTVLIGTGVLVLVFTAMVLTVVFATRGVISGNRHIVEVLHFVGAESAFVAREFQKHFLKISLKGSAAGSAVAALLFAVLGLWQSNARATPESDQATALFGTFSLGFEGYLGIMVTMIMIALLTTLTARFTVMRTIDEIDLIRSDPARSDGLPAS</sequence>
<gene>
    <name evidence="3" type="ORF">REJC140_01101</name>
</gene>
<keyword evidence="2" id="KW-1133">Transmembrane helix</keyword>
<name>A0ABM8PQ76_9HYPH</name>
<feature type="transmembrane region" description="Helical" evidence="2">
    <location>
        <begin position="243"/>
        <end position="263"/>
    </location>
</feature>
<reference evidence="3 4" key="1">
    <citation type="submission" date="2020-11" db="EMBL/GenBank/DDBJ databases">
        <authorList>
            <person name="Lassalle F."/>
        </authorList>
    </citation>
    <scope>NUCLEOTIDE SEQUENCE [LARGE SCALE GENOMIC DNA]</scope>
    <source>
        <strain evidence="3 4">JC140</strain>
    </source>
</reference>
<accession>A0ABM8PQ76</accession>